<keyword evidence="3" id="KW-1185">Reference proteome</keyword>
<feature type="compositionally biased region" description="Basic residues" evidence="1">
    <location>
        <begin position="355"/>
        <end position="364"/>
    </location>
</feature>
<dbReference type="AlphaFoldDB" id="A0A067Q7U0"/>
<dbReference type="InterPro" id="IPR032466">
    <property type="entry name" value="Metal_Hydrolase"/>
</dbReference>
<evidence type="ECO:0000256" key="1">
    <source>
        <dbReference type="SAM" id="MobiDB-lite"/>
    </source>
</evidence>
<sequence length="394" mass="44314">MSDLPSNNSPRRAGSLPPLAVLQHVVDVHCHPAESEVSSASMDKLHIKICAMATRDIDQSKVAELATNYPDKVIPGFGRHPWWTHLISLKSPPPPKEEHYTSLFLLSSSAPDPTHVSALCRLLEGLPDPVPLQYILSNLRENLMEFPGAMLGEVGLDRSARVPFPASATSSYPRGLSPFTIPIEHQREILEQQLDLAIELKRNVSIHSVQAQQTTLEVFRKMKDKWNEKWDAISADLHSCGVSAETWKRIEKDHPNVFLSLSTGINCRSSAHIGLISTCSPNRILVESDIHRIDLCTERTWDMVKIVASVKGWRVEDSWDYDQGSEVQVEWGVVRRLEENWNLFPRGDHFSKKIARKKRSRKGKGSSVKPAYEQGMTESTEHLNNIVESVEESV</sequence>
<dbReference type="FunCoup" id="A0A067Q7U0">
    <property type="interactions" value="14"/>
</dbReference>
<dbReference type="GO" id="GO:0016788">
    <property type="term" value="F:hydrolase activity, acting on ester bonds"/>
    <property type="evidence" value="ECO:0007669"/>
    <property type="project" value="InterPro"/>
</dbReference>
<dbReference type="InterPro" id="IPR053044">
    <property type="entry name" value="Metallo-hydrolase/TatD-type"/>
</dbReference>
<name>A0A067Q7U0_9AGAM</name>
<reference evidence="3" key="1">
    <citation type="journal article" date="2014" name="Proc. Natl. Acad. Sci. U.S.A.">
        <title>Extensive sampling of basidiomycete genomes demonstrates inadequacy of the white-rot/brown-rot paradigm for wood decay fungi.</title>
        <authorList>
            <person name="Riley R."/>
            <person name="Salamov A.A."/>
            <person name="Brown D.W."/>
            <person name="Nagy L.G."/>
            <person name="Floudas D."/>
            <person name="Held B.W."/>
            <person name="Levasseur A."/>
            <person name="Lombard V."/>
            <person name="Morin E."/>
            <person name="Otillar R."/>
            <person name="Lindquist E.A."/>
            <person name="Sun H."/>
            <person name="LaButti K.M."/>
            <person name="Schmutz J."/>
            <person name="Jabbour D."/>
            <person name="Luo H."/>
            <person name="Baker S.E."/>
            <person name="Pisabarro A.G."/>
            <person name="Walton J.D."/>
            <person name="Blanchette R.A."/>
            <person name="Henrissat B."/>
            <person name="Martin F."/>
            <person name="Cullen D."/>
            <person name="Hibbett D.S."/>
            <person name="Grigoriev I.V."/>
        </authorList>
    </citation>
    <scope>NUCLEOTIDE SEQUENCE [LARGE SCALE GENOMIC DNA]</scope>
    <source>
        <strain evidence="3">MUCL 33604</strain>
    </source>
</reference>
<dbReference type="SUPFAM" id="SSF51556">
    <property type="entry name" value="Metallo-dependent hydrolases"/>
    <property type="match status" value="1"/>
</dbReference>
<evidence type="ECO:0008006" key="4">
    <source>
        <dbReference type="Google" id="ProtNLM"/>
    </source>
</evidence>
<proteinExistence type="predicted"/>
<evidence type="ECO:0000313" key="3">
    <source>
        <dbReference type="Proteomes" id="UP000027265"/>
    </source>
</evidence>
<dbReference type="EMBL" id="KL197710">
    <property type="protein sequence ID" value="KDQ63113.1"/>
    <property type="molecule type" value="Genomic_DNA"/>
</dbReference>
<dbReference type="Proteomes" id="UP000027265">
    <property type="component" value="Unassembled WGS sequence"/>
</dbReference>
<dbReference type="Gene3D" id="3.20.20.140">
    <property type="entry name" value="Metal-dependent hydrolases"/>
    <property type="match status" value="1"/>
</dbReference>
<dbReference type="PANTHER" id="PTHR47345:SF1">
    <property type="entry name" value="CUT9-INTERACTING PROTEIN SCN1"/>
    <property type="match status" value="1"/>
</dbReference>
<dbReference type="InParanoid" id="A0A067Q7U0"/>
<protein>
    <recommendedName>
        <fullName evidence="4">TatD DNase family Scn1</fullName>
    </recommendedName>
</protein>
<organism evidence="2 3">
    <name type="scientific">Jaapia argillacea MUCL 33604</name>
    <dbReference type="NCBI Taxonomy" id="933084"/>
    <lineage>
        <taxon>Eukaryota</taxon>
        <taxon>Fungi</taxon>
        <taxon>Dikarya</taxon>
        <taxon>Basidiomycota</taxon>
        <taxon>Agaricomycotina</taxon>
        <taxon>Agaricomycetes</taxon>
        <taxon>Agaricomycetidae</taxon>
        <taxon>Jaapiales</taxon>
        <taxon>Jaapiaceae</taxon>
        <taxon>Jaapia</taxon>
    </lineage>
</organism>
<dbReference type="Pfam" id="PF01026">
    <property type="entry name" value="TatD_DNase"/>
    <property type="match status" value="1"/>
</dbReference>
<dbReference type="PANTHER" id="PTHR47345">
    <property type="entry name" value="CUT9-INTERACTING PROTEIN SCN1"/>
    <property type="match status" value="1"/>
</dbReference>
<dbReference type="HOGENOM" id="CLU_031506_3_2_1"/>
<gene>
    <name evidence="2" type="ORF">JAAARDRAFT_367303</name>
</gene>
<feature type="compositionally biased region" description="Polar residues" evidence="1">
    <location>
        <begin position="376"/>
        <end position="387"/>
    </location>
</feature>
<feature type="region of interest" description="Disordered" evidence="1">
    <location>
        <begin position="355"/>
        <end position="394"/>
    </location>
</feature>
<accession>A0A067Q7U0</accession>
<dbReference type="InterPro" id="IPR001130">
    <property type="entry name" value="TatD-like"/>
</dbReference>
<evidence type="ECO:0000313" key="2">
    <source>
        <dbReference type="EMBL" id="KDQ63113.1"/>
    </source>
</evidence>
<dbReference type="OrthoDB" id="413993at2759"/>